<keyword evidence="2" id="KW-1185">Reference proteome</keyword>
<organism evidence="1 2">
    <name type="scientific">Vaccinium darrowii</name>
    <dbReference type="NCBI Taxonomy" id="229202"/>
    <lineage>
        <taxon>Eukaryota</taxon>
        <taxon>Viridiplantae</taxon>
        <taxon>Streptophyta</taxon>
        <taxon>Embryophyta</taxon>
        <taxon>Tracheophyta</taxon>
        <taxon>Spermatophyta</taxon>
        <taxon>Magnoliopsida</taxon>
        <taxon>eudicotyledons</taxon>
        <taxon>Gunneridae</taxon>
        <taxon>Pentapetalae</taxon>
        <taxon>asterids</taxon>
        <taxon>Ericales</taxon>
        <taxon>Ericaceae</taxon>
        <taxon>Vaccinioideae</taxon>
        <taxon>Vaccinieae</taxon>
        <taxon>Vaccinium</taxon>
    </lineage>
</organism>
<proteinExistence type="predicted"/>
<comment type="caution">
    <text evidence="1">The sequence shown here is derived from an EMBL/GenBank/DDBJ whole genome shotgun (WGS) entry which is preliminary data.</text>
</comment>
<accession>A0ACB7X4X3</accession>
<dbReference type="Proteomes" id="UP000828048">
    <property type="component" value="Chromosome 2"/>
</dbReference>
<sequence>MGNTNSTKPERQPPPPSPVLATEESYESAKESFESAEVKEWEISNFICEICVEHMSSPNKKFTNKGLCAHPFCVDCITKYIQVKVEHDHVAEIKCPGLNCDQLLDPFTCQTFIPPQLFTKWCDVMCQQAVSGLERKCYCPNRECSEVVVNECGGNVKKSKCPNCKRLFCFSCGVKWHAGFSCEESGKMRRDRNDVAFGVLAEKKKWMRCPGCKHFVERVDGCRIVTCSLVLFPNFPPYLRCLLHHLLPSLRDVRKVLL</sequence>
<evidence type="ECO:0000313" key="1">
    <source>
        <dbReference type="EMBL" id="KAH7835838.1"/>
    </source>
</evidence>
<dbReference type="EMBL" id="CM037152">
    <property type="protein sequence ID" value="KAH7835838.1"/>
    <property type="molecule type" value="Genomic_DNA"/>
</dbReference>
<protein>
    <submittedName>
        <fullName evidence="1">Uncharacterized protein</fullName>
    </submittedName>
</protein>
<gene>
    <name evidence="1" type="ORF">Vadar_030378</name>
</gene>
<evidence type="ECO:0000313" key="2">
    <source>
        <dbReference type="Proteomes" id="UP000828048"/>
    </source>
</evidence>
<name>A0ACB7X4X3_9ERIC</name>
<reference evidence="1 2" key="1">
    <citation type="journal article" date="2021" name="Hortic Res">
        <title>High-quality reference genome and annotation aids understanding of berry development for evergreen blueberry (Vaccinium darrowii).</title>
        <authorList>
            <person name="Yu J."/>
            <person name="Hulse-Kemp A.M."/>
            <person name="Babiker E."/>
            <person name="Staton M."/>
        </authorList>
    </citation>
    <scope>NUCLEOTIDE SEQUENCE [LARGE SCALE GENOMIC DNA]</scope>
    <source>
        <strain evidence="2">cv. NJ 8807/NJ 8810</strain>
        <tissue evidence="1">Young leaf</tissue>
    </source>
</reference>